<comment type="caution">
    <text evidence="2">The sequence shown here is derived from an EMBL/GenBank/DDBJ whole genome shotgun (WGS) entry which is preliminary data.</text>
</comment>
<gene>
    <name evidence="2" type="ORF">J2R98_000099</name>
</gene>
<organism evidence="2 3">
    <name type="scientific">Alkalibacillus filiformis</name>
    <dbReference type="NCBI Taxonomy" id="200990"/>
    <lineage>
        <taxon>Bacteria</taxon>
        <taxon>Bacillati</taxon>
        <taxon>Bacillota</taxon>
        <taxon>Bacilli</taxon>
        <taxon>Bacillales</taxon>
        <taxon>Bacillaceae</taxon>
        <taxon>Alkalibacillus</taxon>
    </lineage>
</organism>
<feature type="transmembrane region" description="Helical" evidence="1">
    <location>
        <begin position="5"/>
        <end position="29"/>
    </location>
</feature>
<keyword evidence="1" id="KW-1133">Transmembrane helix</keyword>
<evidence type="ECO:0000313" key="3">
    <source>
        <dbReference type="Proteomes" id="UP001236723"/>
    </source>
</evidence>
<protein>
    <submittedName>
        <fullName evidence="2">Phage shock protein PspC (Stress-responsive transcriptional regulator)</fullName>
    </submittedName>
</protein>
<reference evidence="2 3" key="1">
    <citation type="submission" date="2023-07" db="EMBL/GenBank/DDBJ databases">
        <title>Genomic Encyclopedia of Type Strains, Phase IV (KMG-IV): sequencing the most valuable type-strain genomes for metagenomic binning, comparative biology and taxonomic classification.</title>
        <authorList>
            <person name="Goeker M."/>
        </authorList>
    </citation>
    <scope>NUCLEOTIDE SEQUENCE [LARGE SCALE GENOMIC DNA]</scope>
    <source>
        <strain evidence="2 3">DSM 15448</strain>
    </source>
</reference>
<evidence type="ECO:0000313" key="2">
    <source>
        <dbReference type="EMBL" id="MDQ0350296.1"/>
    </source>
</evidence>
<accession>A0ABU0DPD2</accession>
<keyword evidence="1" id="KW-0472">Membrane</keyword>
<dbReference type="RefSeq" id="WP_307065040.1">
    <property type="nucleotide sequence ID" value="NZ_JAUSUP010000001.1"/>
</dbReference>
<dbReference type="EMBL" id="JAUSUP010000001">
    <property type="protein sequence ID" value="MDQ0350296.1"/>
    <property type="molecule type" value="Genomic_DNA"/>
</dbReference>
<keyword evidence="1" id="KW-0812">Transmembrane</keyword>
<dbReference type="Proteomes" id="UP001236723">
    <property type="component" value="Unassembled WGS sequence"/>
</dbReference>
<sequence length="88" mass="9616">MKKFFLFGISFVVIFATFQVLSGMILTWMHTPNVSEAWSMSGSLPQETVIVGGFSLVSLGMILASAVIAYIISSKIMRLNNNKAELPS</sequence>
<name>A0ABU0DPD2_9BACI</name>
<keyword evidence="3" id="KW-1185">Reference proteome</keyword>
<proteinExistence type="predicted"/>
<evidence type="ECO:0000256" key="1">
    <source>
        <dbReference type="SAM" id="Phobius"/>
    </source>
</evidence>
<feature type="transmembrane region" description="Helical" evidence="1">
    <location>
        <begin position="49"/>
        <end position="72"/>
    </location>
</feature>